<feature type="region of interest" description="Disordered" evidence="8">
    <location>
        <begin position="92"/>
        <end position="113"/>
    </location>
</feature>
<evidence type="ECO:0000313" key="10">
    <source>
        <dbReference type="Proteomes" id="UP000304864"/>
    </source>
</evidence>
<dbReference type="PANTHER" id="PTHR37485">
    <property type="entry name" value="CELL DIVISION PROTEIN FTSB"/>
    <property type="match status" value="1"/>
</dbReference>
<gene>
    <name evidence="7" type="primary">ftsB</name>
    <name evidence="9" type="ORF">FE785_05770</name>
</gene>
<dbReference type="RefSeq" id="WP_138564845.1">
    <property type="nucleotide sequence ID" value="NZ_CP040602.1"/>
</dbReference>
<dbReference type="PANTHER" id="PTHR37485:SF1">
    <property type="entry name" value="CELL DIVISION PROTEIN FTSB"/>
    <property type="match status" value="1"/>
</dbReference>
<accession>A0A4P9K5C4</accession>
<dbReference type="HAMAP" id="MF_00599">
    <property type="entry name" value="FtsB"/>
    <property type="match status" value="1"/>
</dbReference>
<name>A0A4P9K5C4_9GAMM</name>
<dbReference type="KEGG" id="thig:FE785_05770"/>
<dbReference type="EMBL" id="CP040602">
    <property type="protein sequence ID" value="QCU90169.1"/>
    <property type="molecule type" value="Genomic_DNA"/>
</dbReference>
<dbReference type="GO" id="GO:0005886">
    <property type="term" value="C:plasma membrane"/>
    <property type="evidence" value="ECO:0007669"/>
    <property type="project" value="UniProtKB-SubCell"/>
</dbReference>
<dbReference type="AlphaFoldDB" id="A0A4P9K5C4"/>
<keyword evidence="3 7" id="KW-0812">Transmembrane</keyword>
<evidence type="ECO:0000256" key="1">
    <source>
        <dbReference type="ARBA" id="ARBA00022475"/>
    </source>
</evidence>
<dbReference type="Pfam" id="PF04977">
    <property type="entry name" value="DivIC"/>
    <property type="match status" value="1"/>
</dbReference>
<comment type="similarity">
    <text evidence="7">Belongs to the FtsB family.</text>
</comment>
<dbReference type="GO" id="GO:0043093">
    <property type="term" value="P:FtsZ-dependent cytokinesis"/>
    <property type="evidence" value="ECO:0007669"/>
    <property type="project" value="UniProtKB-UniRule"/>
</dbReference>
<organism evidence="9 10">
    <name type="scientific">Thiomicrorhabdus sediminis</name>
    <dbReference type="NCBI Taxonomy" id="2580412"/>
    <lineage>
        <taxon>Bacteria</taxon>
        <taxon>Pseudomonadati</taxon>
        <taxon>Pseudomonadota</taxon>
        <taxon>Gammaproteobacteria</taxon>
        <taxon>Thiotrichales</taxon>
        <taxon>Piscirickettsiaceae</taxon>
        <taxon>Thiomicrorhabdus</taxon>
    </lineage>
</organism>
<dbReference type="InterPro" id="IPR007060">
    <property type="entry name" value="FtsL/DivIC"/>
</dbReference>
<feature type="topological domain" description="Cytoplasmic" evidence="7">
    <location>
        <begin position="1"/>
        <end position="3"/>
    </location>
</feature>
<evidence type="ECO:0000256" key="2">
    <source>
        <dbReference type="ARBA" id="ARBA00022618"/>
    </source>
</evidence>
<keyword evidence="2 7" id="KW-0132">Cell division</keyword>
<comment type="function">
    <text evidence="7">Essential cell division protein. May link together the upstream cell division proteins, which are predominantly cytoplasmic, with the downstream cell division proteins, which are predominantly periplasmic.</text>
</comment>
<evidence type="ECO:0000256" key="6">
    <source>
        <dbReference type="ARBA" id="ARBA00023306"/>
    </source>
</evidence>
<keyword evidence="10" id="KW-1185">Reference proteome</keyword>
<comment type="subunit">
    <text evidence="7">Part of a complex composed of FtsB, FtsL and FtsQ.</text>
</comment>
<feature type="coiled-coil region" evidence="7">
    <location>
        <begin position="29"/>
        <end position="63"/>
    </location>
</feature>
<feature type="compositionally biased region" description="Polar residues" evidence="8">
    <location>
        <begin position="103"/>
        <end position="113"/>
    </location>
</feature>
<evidence type="ECO:0000256" key="8">
    <source>
        <dbReference type="SAM" id="MobiDB-lite"/>
    </source>
</evidence>
<keyword evidence="5 7" id="KW-0472">Membrane</keyword>
<evidence type="ECO:0000256" key="3">
    <source>
        <dbReference type="ARBA" id="ARBA00022692"/>
    </source>
</evidence>
<evidence type="ECO:0000313" key="9">
    <source>
        <dbReference type="EMBL" id="QCU90169.1"/>
    </source>
</evidence>
<evidence type="ECO:0000256" key="7">
    <source>
        <dbReference type="HAMAP-Rule" id="MF_00599"/>
    </source>
</evidence>
<dbReference type="Proteomes" id="UP000304864">
    <property type="component" value="Chromosome"/>
</dbReference>
<sequence>MKKIYLALALLIVVLQARLLSSDGGLSELFTLQNQLTELESSLTEQRLQNAKLAEEVHELQNNPQAIETIARQTLGMVKKDEVFVNVITLKQPDPNTDESVMDDSATNSIATP</sequence>
<protein>
    <recommendedName>
        <fullName evidence="7">Cell division protein FtsB</fullName>
    </recommendedName>
</protein>
<dbReference type="InterPro" id="IPR023081">
    <property type="entry name" value="Cell_div_FtsB"/>
</dbReference>
<keyword evidence="1 7" id="KW-1003">Cell membrane</keyword>
<keyword evidence="6 7" id="KW-0131">Cell cycle</keyword>
<evidence type="ECO:0000256" key="4">
    <source>
        <dbReference type="ARBA" id="ARBA00022989"/>
    </source>
</evidence>
<keyword evidence="7" id="KW-0997">Cell inner membrane</keyword>
<dbReference type="OrthoDB" id="7061211at2"/>
<feature type="topological domain" description="Periplasmic" evidence="7">
    <location>
        <begin position="22"/>
        <end position="113"/>
    </location>
</feature>
<keyword evidence="7" id="KW-0175">Coiled coil</keyword>
<dbReference type="GO" id="GO:0030428">
    <property type="term" value="C:cell septum"/>
    <property type="evidence" value="ECO:0007669"/>
    <property type="project" value="TreeGrafter"/>
</dbReference>
<evidence type="ECO:0000256" key="5">
    <source>
        <dbReference type="ARBA" id="ARBA00023136"/>
    </source>
</evidence>
<reference evidence="9 10" key="1">
    <citation type="submission" date="2019-05" db="EMBL/GenBank/DDBJ databases">
        <title>Thiomicrorhabdus sediminis sp. nov, a novel sulfur-oxidizing bacterium isolated from coastal sediment.</title>
        <authorList>
            <person name="Liu X."/>
        </authorList>
    </citation>
    <scope>NUCLEOTIDE SEQUENCE [LARGE SCALE GENOMIC DNA]</scope>
    <source>
        <strain evidence="9 10">G1</strain>
    </source>
</reference>
<keyword evidence="4 7" id="KW-1133">Transmembrane helix</keyword>
<comment type="subcellular location">
    <subcellularLocation>
        <location evidence="7">Cell inner membrane</location>
        <topology evidence="7">Single-pass type II membrane protein</topology>
    </subcellularLocation>
    <text evidence="7">Localizes to the division septum.</text>
</comment>
<proteinExistence type="inferred from homology"/>
<dbReference type="GO" id="GO:0032153">
    <property type="term" value="C:cell division site"/>
    <property type="evidence" value="ECO:0007669"/>
    <property type="project" value="UniProtKB-UniRule"/>
</dbReference>